<dbReference type="Proteomes" id="UP000001953">
    <property type="component" value="Chromosome"/>
</dbReference>
<dbReference type="InterPro" id="IPR034904">
    <property type="entry name" value="FSCA_dom_sf"/>
</dbReference>
<keyword evidence="3" id="KW-1185">Reference proteome</keyword>
<evidence type="ECO:0000313" key="3">
    <source>
        <dbReference type="Proteomes" id="UP000001953"/>
    </source>
</evidence>
<dbReference type="PANTHER" id="PTHR42831">
    <property type="entry name" value="FE-S PROTEIN MATURATION AUXILIARY FACTOR YITW"/>
    <property type="match status" value="1"/>
</dbReference>
<proteinExistence type="predicted"/>
<dbReference type="InterPro" id="IPR002744">
    <property type="entry name" value="MIP18-like"/>
</dbReference>
<name>Q1QNB6_NITHX</name>
<dbReference type="PANTHER" id="PTHR42831:SF1">
    <property type="entry name" value="FE-S PROTEIN MATURATION AUXILIARY FACTOR YITW"/>
    <property type="match status" value="1"/>
</dbReference>
<protein>
    <recommendedName>
        <fullName evidence="1">MIP18 family-like domain-containing protein</fullName>
    </recommendedName>
</protein>
<dbReference type="OrthoDB" id="9805360at2"/>
<dbReference type="eggNOG" id="COG2151">
    <property type="taxonomic scope" value="Bacteria"/>
</dbReference>
<dbReference type="SUPFAM" id="SSF117916">
    <property type="entry name" value="Fe-S cluster assembly (FSCA) domain-like"/>
    <property type="match status" value="1"/>
</dbReference>
<sequence>MTPEASEALAGEVKEALRLVIDPELGYNIVDLGLVYDVAVEDGGVVRVAMTTTTRGCPATDYLTNGARDAASSVPSAGAVDVVLTYNPPWTPDMMTPDAKSHLGIA</sequence>
<gene>
    <name evidence="2" type="ordered locus">Nham_1459</name>
</gene>
<accession>Q1QNB6</accession>
<feature type="domain" description="MIP18 family-like" evidence="1">
    <location>
        <begin position="12"/>
        <end position="82"/>
    </location>
</feature>
<organism evidence="2 3">
    <name type="scientific">Nitrobacter hamburgensis (strain DSM 10229 / NCIMB 13809 / X14)</name>
    <dbReference type="NCBI Taxonomy" id="323097"/>
    <lineage>
        <taxon>Bacteria</taxon>
        <taxon>Pseudomonadati</taxon>
        <taxon>Pseudomonadota</taxon>
        <taxon>Alphaproteobacteria</taxon>
        <taxon>Hyphomicrobiales</taxon>
        <taxon>Nitrobacteraceae</taxon>
        <taxon>Nitrobacter</taxon>
    </lineage>
</organism>
<dbReference type="Gene3D" id="3.30.300.130">
    <property type="entry name" value="Fe-S cluster assembly (FSCA)"/>
    <property type="match status" value="1"/>
</dbReference>
<dbReference type="Pfam" id="PF01883">
    <property type="entry name" value="FeS_assembly_P"/>
    <property type="match status" value="1"/>
</dbReference>
<evidence type="ECO:0000313" key="2">
    <source>
        <dbReference type="EMBL" id="ABE62281.1"/>
    </source>
</evidence>
<reference evidence="2 3" key="1">
    <citation type="submission" date="2006-03" db="EMBL/GenBank/DDBJ databases">
        <title>Complete sequence of chromosome of Nitrobacter hamburgensis X14.</title>
        <authorList>
            <consortium name="US DOE Joint Genome Institute"/>
            <person name="Copeland A."/>
            <person name="Lucas S."/>
            <person name="Lapidus A."/>
            <person name="Barry K."/>
            <person name="Detter J.C."/>
            <person name="Glavina del Rio T."/>
            <person name="Hammon N."/>
            <person name="Israni S."/>
            <person name="Dalin E."/>
            <person name="Tice H."/>
            <person name="Pitluck S."/>
            <person name="Chain P."/>
            <person name="Malfatti S."/>
            <person name="Shin M."/>
            <person name="Vergez L."/>
            <person name="Schmutz J."/>
            <person name="Larimer F."/>
            <person name="Land M."/>
            <person name="Hauser L."/>
            <person name="Kyrpides N."/>
            <person name="Ivanova N."/>
            <person name="Ward B."/>
            <person name="Arp D."/>
            <person name="Klotz M."/>
            <person name="Stein L."/>
            <person name="O'Mullan G."/>
            <person name="Starkenburg S."/>
            <person name="Sayavedra L."/>
            <person name="Poret-Peterson A.T."/>
            <person name="Gentry M.E."/>
            <person name="Bruce D."/>
            <person name="Richardson P."/>
        </authorList>
    </citation>
    <scope>NUCLEOTIDE SEQUENCE [LARGE SCALE GENOMIC DNA]</scope>
    <source>
        <strain evidence="3">DSM 10229 / NCIMB 13809 / X14</strain>
    </source>
</reference>
<dbReference type="InterPro" id="IPR052339">
    <property type="entry name" value="Fe-S_Maturation_MIP18"/>
</dbReference>
<dbReference type="STRING" id="323097.Nham_1459"/>
<dbReference type="HOGENOM" id="CLU_091588_2_1_5"/>
<dbReference type="KEGG" id="nha:Nham_1459"/>
<dbReference type="AlphaFoldDB" id="Q1QNB6"/>
<dbReference type="EMBL" id="CP000319">
    <property type="protein sequence ID" value="ABE62281.1"/>
    <property type="molecule type" value="Genomic_DNA"/>
</dbReference>
<dbReference type="RefSeq" id="WP_011509972.1">
    <property type="nucleotide sequence ID" value="NC_007964.1"/>
</dbReference>
<evidence type="ECO:0000259" key="1">
    <source>
        <dbReference type="Pfam" id="PF01883"/>
    </source>
</evidence>